<evidence type="ECO:0000313" key="1">
    <source>
        <dbReference type="EMBL" id="AVR60547.1"/>
    </source>
</evidence>
<geneLocation type="plasmid" evidence="1">
    <name>pP2-3T</name>
</geneLocation>
<accession>A0A2R4A7K2</accession>
<proteinExistence type="predicted"/>
<keyword evidence="1" id="KW-0614">Plasmid</keyword>
<protein>
    <submittedName>
        <fullName evidence="1">Uncharacterized protein</fullName>
    </submittedName>
</protein>
<dbReference type="EMBL" id="MG014722">
    <property type="protein sequence ID" value="AVR60547.1"/>
    <property type="molecule type" value="Genomic_DNA"/>
</dbReference>
<reference evidence="1" key="1">
    <citation type="submission" date="2017-09" db="EMBL/GenBank/DDBJ databases">
        <title>Comparative and phylogenetic analyses revealing multidrug resistant ST3-IncHI2 plasmids with high genetic plasticity.</title>
        <authorList>
            <person name="Fang L."/>
            <person name="Liu Y."/>
            <person name="Sun J."/>
        </authorList>
    </citation>
    <scope>NUCLEOTIDE SEQUENCE</scope>
    <source>
        <strain evidence="1">P2-3</strain>
        <plasmid evidence="1">pP2-3T</plasmid>
    </source>
</reference>
<sequence>MRKLFFFGFCEHCQISSGHLLYKRTKVFGKKGFGIRVMCWARLRLIEAIGHE</sequence>
<organism evidence="1">
    <name type="scientific">Escherichia coli</name>
    <dbReference type="NCBI Taxonomy" id="562"/>
    <lineage>
        <taxon>Bacteria</taxon>
        <taxon>Pseudomonadati</taxon>
        <taxon>Pseudomonadota</taxon>
        <taxon>Gammaproteobacteria</taxon>
        <taxon>Enterobacterales</taxon>
        <taxon>Enterobacteriaceae</taxon>
        <taxon>Escherichia</taxon>
    </lineage>
</organism>
<dbReference type="AlphaFoldDB" id="A0A2R4A7K2"/>
<name>A0A2R4A7K2_ECOLX</name>